<sequence>MWQLQNAYAAESNKKKLKLYSSVAAIDVNLEDKDKAFHLLCALPKPLENLKDALLYGKEGTITLDEVQSALRTKELTKLRDLRVDDGVEGLNVARGRSENEGKGKGSKYGFKSRPKGDGGGKFKCFHCQESGHFKKDYPQRRGNGSPLAQIAVDEEEGYESAEALIVTSWEP</sequence>
<comment type="caution">
    <text evidence="1">The sequence shown here is derived from an EMBL/GenBank/DDBJ whole genome shotgun (WGS) entry which is preliminary data.</text>
</comment>
<gene>
    <name evidence="1" type="ORF">MILVUS5_LOCUS28433</name>
</gene>
<name>A0ACB0L0H5_TRIPR</name>
<accession>A0ACB0L0H5</accession>
<evidence type="ECO:0000313" key="2">
    <source>
        <dbReference type="Proteomes" id="UP001177021"/>
    </source>
</evidence>
<dbReference type="Proteomes" id="UP001177021">
    <property type="component" value="Unassembled WGS sequence"/>
</dbReference>
<evidence type="ECO:0000313" key="1">
    <source>
        <dbReference type="EMBL" id="CAJ2662908.1"/>
    </source>
</evidence>
<organism evidence="1 2">
    <name type="scientific">Trifolium pratense</name>
    <name type="common">Red clover</name>
    <dbReference type="NCBI Taxonomy" id="57577"/>
    <lineage>
        <taxon>Eukaryota</taxon>
        <taxon>Viridiplantae</taxon>
        <taxon>Streptophyta</taxon>
        <taxon>Embryophyta</taxon>
        <taxon>Tracheophyta</taxon>
        <taxon>Spermatophyta</taxon>
        <taxon>Magnoliopsida</taxon>
        <taxon>eudicotyledons</taxon>
        <taxon>Gunneridae</taxon>
        <taxon>Pentapetalae</taxon>
        <taxon>rosids</taxon>
        <taxon>fabids</taxon>
        <taxon>Fabales</taxon>
        <taxon>Fabaceae</taxon>
        <taxon>Papilionoideae</taxon>
        <taxon>50 kb inversion clade</taxon>
        <taxon>NPAAA clade</taxon>
        <taxon>Hologalegina</taxon>
        <taxon>IRL clade</taxon>
        <taxon>Trifolieae</taxon>
        <taxon>Trifolium</taxon>
    </lineage>
</organism>
<protein>
    <submittedName>
        <fullName evidence="1">Uncharacterized protein</fullName>
    </submittedName>
</protein>
<reference evidence="1" key="1">
    <citation type="submission" date="2023-10" db="EMBL/GenBank/DDBJ databases">
        <authorList>
            <person name="Rodriguez Cubillos JULIANA M."/>
            <person name="De Vega J."/>
        </authorList>
    </citation>
    <scope>NUCLEOTIDE SEQUENCE</scope>
</reference>
<dbReference type="EMBL" id="CASHSV030000409">
    <property type="protein sequence ID" value="CAJ2662908.1"/>
    <property type="molecule type" value="Genomic_DNA"/>
</dbReference>
<proteinExistence type="predicted"/>
<keyword evidence="2" id="KW-1185">Reference proteome</keyword>